<evidence type="ECO:0000256" key="1">
    <source>
        <dbReference type="ARBA" id="ARBA00022801"/>
    </source>
</evidence>
<dbReference type="AlphaFoldDB" id="A0A4Z0H5A3"/>
<proteinExistence type="predicted"/>
<accession>A0A4Z0H5A3</accession>
<dbReference type="EMBL" id="SRID01000176">
    <property type="protein sequence ID" value="TGB06042.1"/>
    <property type="molecule type" value="Genomic_DNA"/>
</dbReference>
<evidence type="ECO:0000313" key="4">
    <source>
        <dbReference type="Proteomes" id="UP000297948"/>
    </source>
</evidence>
<dbReference type="PANTHER" id="PTHR39159">
    <property type="match status" value="1"/>
</dbReference>
<dbReference type="InterPro" id="IPR007295">
    <property type="entry name" value="DUF402"/>
</dbReference>
<dbReference type="Proteomes" id="UP000297948">
    <property type="component" value="Unassembled WGS sequence"/>
</dbReference>
<evidence type="ECO:0000259" key="2">
    <source>
        <dbReference type="Pfam" id="PF04167"/>
    </source>
</evidence>
<protein>
    <submittedName>
        <fullName evidence="3">DUF402 domain-containing protein</fullName>
    </submittedName>
</protein>
<dbReference type="RefSeq" id="WP_135340234.1">
    <property type="nucleotide sequence ID" value="NZ_JBHLTX010000025.1"/>
</dbReference>
<dbReference type="Pfam" id="PF04167">
    <property type="entry name" value="DUF402"/>
    <property type="match status" value="1"/>
</dbReference>
<keyword evidence="1" id="KW-0378">Hydrolase</keyword>
<comment type="caution">
    <text evidence="3">The sequence shown here is derived from an EMBL/GenBank/DDBJ whole genome shotgun (WGS) entry which is preliminary data.</text>
</comment>
<reference evidence="3 4" key="1">
    <citation type="submission" date="2019-03" db="EMBL/GenBank/DDBJ databases">
        <authorList>
            <person name="Gonzalez-Pimentel J.L."/>
        </authorList>
    </citation>
    <scope>NUCLEOTIDE SEQUENCE [LARGE SCALE GENOMIC DNA]</scope>
    <source>
        <strain evidence="3 4">JCM 31289</strain>
    </source>
</reference>
<organism evidence="3 4">
    <name type="scientific">Streptomyces palmae</name>
    <dbReference type="NCBI Taxonomy" id="1701085"/>
    <lineage>
        <taxon>Bacteria</taxon>
        <taxon>Bacillati</taxon>
        <taxon>Actinomycetota</taxon>
        <taxon>Actinomycetes</taxon>
        <taxon>Kitasatosporales</taxon>
        <taxon>Streptomycetaceae</taxon>
        <taxon>Streptomyces</taxon>
    </lineage>
</organism>
<dbReference type="Gene3D" id="2.40.380.10">
    <property type="entry name" value="FomD-like"/>
    <property type="match status" value="1"/>
</dbReference>
<gene>
    <name evidence="3" type="ORF">E4099_18660</name>
</gene>
<dbReference type="PANTHER" id="PTHR39159:SF1">
    <property type="entry name" value="UPF0374 PROTEIN YGAC"/>
    <property type="match status" value="1"/>
</dbReference>
<name>A0A4Z0H5A3_9ACTN</name>
<dbReference type="OrthoDB" id="4327917at2"/>
<dbReference type="SUPFAM" id="SSF159234">
    <property type="entry name" value="FomD-like"/>
    <property type="match status" value="1"/>
</dbReference>
<sequence>MAMSGAERTGVLGEGEQVTVTLVKHLRPEVRYPARVIADDGTRVVVRAPWAKPDARDFGFVRFEPGDVFTERYWRDRWYSIKTVRTGDGVLKGWYCDITRPTSVEPEGLLVTDLDLDLWVSADGRTILRLDEDEFLESGLPERDPEAAEQARRALDELERLAREGGLDRLTA</sequence>
<dbReference type="InterPro" id="IPR035930">
    <property type="entry name" value="FomD-like_sf"/>
</dbReference>
<feature type="domain" description="DUF402" evidence="2">
    <location>
        <begin position="55"/>
        <end position="165"/>
    </location>
</feature>
<keyword evidence="4" id="KW-1185">Reference proteome</keyword>
<evidence type="ECO:0000313" key="3">
    <source>
        <dbReference type="EMBL" id="TGB06042.1"/>
    </source>
</evidence>
<dbReference type="InterPro" id="IPR050212">
    <property type="entry name" value="Ntdp-like"/>
</dbReference>
<dbReference type="GO" id="GO:0016787">
    <property type="term" value="F:hydrolase activity"/>
    <property type="evidence" value="ECO:0007669"/>
    <property type="project" value="UniProtKB-KW"/>
</dbReference>